<gene>
    <name evidence="2" type="ORF">ACFSSA_15495</name>
</gene>
<organism evidence="2 3">
    <name type="scientific">Luteolibacter algae</name>
    <dbReference type="NCBI Taxonomy" id="454151"/>
    <lineage>
        <taxon>Bacteria</taxon>
        <taxon>Pseudomonadati</taxon>
        <taxon>Verrucomicrobiota</taxon>
        <taxon>Verrucomicrobiia</taxon>
        <taxon>Verrucomicrobiales</taxon>
        <taxon>Verrucomicrobiaceae</taxon>
        <taxon>Luteolibacter</taxon>
    </lineage>
</organism>
<feature type="transmembrane region" description="Helical" evidence="1">
    <location>
        <begin position="12"/>
        <end position="33"/>
    </location>
</feature>
<evidence type="ECO:0000256" key="1">
    <source>
        <dbReference type="SAM" id="Phobius"/>
    </source>
</evidence>
<evidence type="ECO:0000313" key="3">
    <source>
        <dbReference type="Proteomes" id="UP001597375"/>
    </source>
</evidence>
<reference evidence="3" key="1">
    <citation type="journal article" date="2019" name="Int. J. Syst. Evol. Microbiol.">
        <title>The Global Catalogue of Microorganisms (GCM) 10K type strain sequencing project: providing services to taxonomists for standard genome sequencing and annotation.</title>
        <authorList>
            <consortium name="The Broad Institute Genomics Platform"/>
            <consortium name="The Broad Institute Genome Sequencing Center for Infectious Disease"/>
            <person name="Wu L."/>
            <person name="Ma J."/>
        </authorList>
    </citation>
    <scope>NUCLEOTIDE SEQUENCE [LARGE SCALE GENOMIC DNA]</scope>
    <source>
        <strain evidence="3">CGMCC 4.7106</strain>
    </source>
</reference>
<keyword evidence="1" id="KW-1133">Transmembrane helix</keyword>
<accession>A0ABW5DFF6</accession>
<keyword evidence="3" id="KW-1185">Reference proteome</keyword>
<protein>
    <submittedName>
        <fullName evidence="2">Uncharacterized protein</fullName>
    </submittedName>
</protein>
<keyword evidence="1" id="KW-0472">Membrane</keyword>
<proteinExistence type="predicted"/>
<evidence type="ECO:0000313" key="2">
    <source>
        <dbReference type="EMBL" id="MFD2258085.1"/>
    </source>
</evidence>
<dbReference type="Proteomes" id="UP001597375">
    <property type="component" value="Unassembled WGS sequence"/>
</dbReference>
<name>A0ABW5DFF6_9BACT</name>
<dbReference type="EMBL" id="JBHUIT010000034">
    <property type="protein sequence ID" value="MFD2258085.1"/>
    <property type="molecule type" value="Genomic_DNA"/>
</dbReference>
<comment type="caution">
    <text evidence="2">The sequence shown here is derived from an EMBL/GenBank/DDBJ whole genome shotgun (WGS) entry which is preliminary data.</text>
</comment>
<sequence>MNPFRSKKLRFLYLLALAQLLGGPIVLLHITLFSKMVLTEAPDVGFANAIQEAWLSEAFQHSFTKATLAAPDKFSTTSEQKKSLHKKDVRKDPFTSWFFATNLFPPFSVECLTANHIRTWTPAWPNAPPGPPPRMA</sequence>
<keyword evidence="1" id="KW-0812">Transmembrane</keyword>